<evidence type="ECO:0000313" key="1">
    <source>
        <dbReference type="EMBL" id="ETK73646.1"/>
    </source>
</evidence>
<proteinExistence type="predicted"/>
<dbReference type="EMBL" id="KI689252">
    <property type="protein sequence ID" value="ETK73646.1"/>
    <property type="molecule type" value="Genomic_DNA"/>
</dbReference>
<accession>W2FUM7</accession>
<reference evidence="1" key="1">
    <citation type="submission" date="2013-11" db="EMBL/GenBank/DDBJ databases">
        <title>The Genome Sequence of Phytophthora parasitica CJ02B3.</title>
        <authorList>
            <consortium name="The Broad Institute Genomics Platform"/>
            <person name="Russ C."/>
            <person name="Tyler B."/>
            <person name="Panabieres F."/>
            <person name="Shan W."/>
            <person name="Tripathy S."/>
            <person name="Grunwald N."/>
            <person name="Machado M."/>
            <person name="Johnson C.S."/>
            <person name="Arredondo F."/>
            <person name="Hong C."/>
            <person name="Coffey M."/>
            <person name="Young S.K."/>
            <person name="Zeng Q."/>
            <person name="Gargeya S."/>
            <person name="Fitzgerald M."/>
            <person name="Abouelleil A."/>
            <person name="Alvarado L."/>
            <person name="Chapman S.B."/>
            <person name="Gainer-Dewar J."/>
            <person name="Goldberg J."/>
            <person name="Griggs A."/>
            <person name="Gujja S."/>
            <person name="Hansen M."/>
            <person name="Howarth C."/>
            <person name="Imamovic A."/>
            <person name="Ireland A."/>
            <person name="Larimer J."/>
            <person name="McCowan C."/>
            <person name="Murphy C."/>
            <person name="Pearson M."/>
            <person name="Poon T.W."/>
            <person name="Priest M."/>
            <person name="Roberts A."/>
            <person name="Saif S."/>
            <person name="Shea T."/>
            <person name="Sykes S."/>
            <person name="Wortman J."/>
            <person name="Nusbaum C."/>
            <person name="Birren B."/>
        </authorList>
    </citation>
    <scope>NUCLEOTIDE SEQUENCE [LARGE SCALE GENOMIC DNA]</scope>
    <source>
        <strain evidence="1">CJ02B3</strain>
    </source>
</reference>
<sequence length="43" mass="5185">MLRSFLSTLMETTKVATLAYKWNPNSRTLKVKFWKRKLWLSIP</sequence>
<protein>
    <submittedName>
        <fullName evidence="1">Uncharacterized protein</fullName>
    </submittedName>
</protein>
<dbReference type="AlphaFoldDB" id="W2FUM7"/>
<name>W2FUM7_PHYNI</name>
<organism evidence="1">
    <name type="scientific">Phytophthora nicotianae</name>
    <name type="common">Potato buckeye rot agent</name>
    <name type="synonym">Phytophthora parasitica</name>
    <dbReference type="NCBI Taxonomy" id="4792"/>
    <lineage>
        <taxon>Eukaryota</taxon>
        <taxon>Sar</taxon>
        <taxon>Stramenopiles</taxon>
        <taxon>Oomycota</taxon>
        <taxon>Peronosporomycetes</taxon>
        <taxon>Peronosporales</taxon>
        <taxon>Peronosporaceae</taxon>
        <taxon>Phytophthora</taxon>
    </lineage>
</organism>
<dbReference type="Proteomes" id="UP000053236">
    <property type="component" value="Unassembled WGS sequence"/>
</dbReference>
<gene>
    <name evidence="1" type="ORF">L915_19443</name>
</gene>